<protein>
    <submittedName>
        <fullName evidence="1">Uncharacterized protein</fullName>
    </submittedName>
</protein>
<accession>A0A438FTY7</accession>
<organism evidence="1 2">
    <name type="scientific">Vitis vinifera</name>
    <name type="common">Grape</name>
    <dbReference type="NCBI Taxonomy" id="29760"/>
    <lineage>
        <taxon>Eukaryota</taxon>
        <taxon>Viridiplantae</taxon>
        <taxon>Streptophyta</taxon>
        <taxon>Embryophyta</taxon>
        <taxon>Tracheophyta</taxon>
        <taxon>Spermatophyta</taxon>
        <taxon>Magnoliopsida</taxon>
        <taxon>eudicotyledons</taxon>
        <taxon>Gunneridae</taxon>
        <taxon>Pentapetalae</taxon>
        <taxon>rosids</taxon>
        <taxon>Vitales</taxon>
        <taxon>Vitaceae</taxon>
        <taxon>Viteae</taxon>
        <taxon>Vitis</taxon>
    </lineage>
</organism>
<dbReference type="AlphaFoldDB" id="A0A438FTY7"/>
<name>A0A438FTY7_VITVI</name>
<comment type="caution">
    <text evidence="1">The sequence shown here is derived from an EMBL/GenBank/DDBJ whole genome shotgun (WGS) entry which is preliminary data.</text>
</comment>
<evidence type="ECO:0000313" key="2">
    <source>
        <dbReference type="Proteomes" id="UP000288805"/>
    </source>
</evidence>
<dbReference type="EMBL" id="QGNW01000741">
    <property type="protein sequence ID" value="RVW63416.1"/>
    <property type="molecule type" value="Genomic_DNA"/>
</dbReference>
<dbReference type="Proteomes" id="UP000288805">
    <property type="component" value="Unassembled WGS sequence"/>
</dbReference>
<sequence>MLQALEAFLDTPPLPCVFRCIFCHNFIAQGITLFRIFIHFPRLSSSLITLCSTGVNFRERDYPTLDAYVGEAPAGVMWMRLLSTVFHVKMAWVENNSAACLPPCNP</sequence>
<reference evidence="1 2" key="1">
    <citation type="journal article" date="2018" name="PLoS Genet.">
        <title>Population sequencing reveals clonal diversity and ancestral inbreeding in the grapevine cultivar Chardonnay.</title>
        <authorList>
            <person name="Roach M.J."/>
            <person name="Johnson D.L."/>
            <person name="Bohlmann J."/>
            <person name="van Vuuren H.J."/>
            <person name="Jones S.J."/>
            <person name="Pretorius I.S."/>
            <person name="Schmidt S.A."/>
            <person name="Borneman A.R."/>
        </authorList>
    </citation>
    <scope>NUCLEOTIDE SEQUENCE [LARGE SCALE GENOMIC DNA]</scope>
    <source>
        <strain evidence="2">cv. Chardonnay</strain>
        <tissue evidence="1">Leaf</tissue>
    </source>
</reference>
<evidence type="ECO:0000313" key="1">
    <source>
        <dbReference type="EMBL" id="RVW63416.1"/>
    </source>
</evidence>
<gene>
    <name evidence="1" type="ORF">CK203_055906</name>
</gene>
<proteinExistence type="predicted"/>